<protein>
    <submittedName>
        <fullName evidence="10">ABC transporter permease subunit</fullName>
    </submittedName>
</protein>
<dbReference type="InterPro" id="IPR035906">
    <property type="entry name" value="MetI-like_sf"/>
</dbReference>
<dbReference type="GO" id="GO:0055085">
    <property type="term" value="P:transmembrane transport"/>
    <property type="evidence" value="ECO:0007669"/>
    <property type="project" value="InterPro"/>
</dbReference>
<keyword evidence="3" id="KW-1003">Cell membrane</keyword>
<dbReference type="Gene3D" id="1.10.3720.10">
    <property type="entry name" value="MetI-like"/>
    <property type="match status" value="1"/>
</dbReference>
<keyword evidence="2 7" id="KW-0813">Transport</keyword>
<dbReference type="PANTHER" id="PTHR32243">
    <property type="entry name" value="MALTOSE TRANSPORT SYSTEM PERMEASE-RELATED"/>
    <property type="match status" value="1"/>
</dbReference>
<evidence type="ECO:0000256" key="2">
    <source>
        <dbReference type="ARBA" id="ARBA00022448"/>
    </source>
</evidence>
<dbReference type="SUPFAM" id="SSF161098">
    <property type="entry name" value="MetI-like"/>
    <property type="match status" value="1"/>
</dbReference>
<organism evidence="10 11">
    <name type="scientific">Streptomyces mimosae</name>
    <dbReference type="NCBI Taxonomy" id="2586635"/>
    <lineage>
        <taxon>Bacteria</taxon>
        <taxon>Bacillati</taxon>
        <taxon>Actinomycetota</taxon>
        <taxon>Actinomycetes</taxon>
        <taxon>Kitasatosporales</taxon>
        <taxon>Streptomycetaceae</taxon>
        <taxon>Streptomyces</taxon>
    </lineage>
</organism>
<keyword evidence="5 7" id="KW-1133">Transmembrane helix</keyword>
<dbReference type="AlphaFoldDB" id="A0A5N6A8E9"/>
<accession>A0A5N6A8E9</accession>
<comment type="similarity">
    <text evidence="7">Belongs to the binding-protein-dependent transport system permease family.</text>
</comment>
<dbReference type="GO" id="GO:0005886">
    <property type="term" value="C:plasma membrane"/>
    <property type="evidence" value="ECO:0007669"/>
    <property type="project" value="UniProtKB-SubCell"/>
</dbReference>
<feature type="transmembrane region" description="Helical" evidence="7">
    <location>
        <begin position="137"/>
        <end position="157"/>
    </location>
</feature>
<evidence type="ECO:0000313" key="10">
    <source>
        <dbReference type="EMBL" id="KAB8164512.1"/>
    </source>
</evidence>
<gene>
    <name evidence="10" type="ORF">FH607_014740</name>
</gene>
<dbReference type="Proteomes" id="UP000314251">
    <property type="component" value="Unassembled WGS sequence"/>
</dbReference>
<feature type="domain" description="ABC transmembrane type-1" evidence="9">
    <location>
        <begin position="100"/>
        <end position="291"/>
    </location>
</feature>
<dbReference type="EMBL" id="VDLY02000009">
    <property type="protein sequence ID" value="KAB8164512.1"/>
    <property type="molecule type" value="Genomic_DNA"/>
</dbReference>
<sequence>MMTLTEIRRTGTGERERGRLVPTTKRPRRRRSTDNPPGSGVSFVVMCLITLLMMTPFLWAGLTAVKPFVDAFRSPPVWTFTPQFDAFEQLWKGSTFAETLLNTAWVAALSVVVSLIVGAPAAYAFARYRGRIGPALLVLALIFRALPRFAVVLPFYQVSRSTGLYDTDIALVIAFVAVNMPFTLLLLTGFFRDLPEELDEAAMVDGCTRLQTFRRVILPVAGPGLVTAGLFAFLLAFQEYLIALTLTQNDAVTIPVFVAAQSGADDTSMYQVLAACSLALALPIILITIFARRYFVAGLTGGAVKG</sequence>
<keyword evidence="11" id="KW-1185">Reference proteome</keyword>
<evidence type="ECO:0000256" key="8">
    <source>
        <dbReference type="SAM" id="MobiDB-lite"/>
    </source>
</evidence>
<dbReference type="CDD" id="cd06261">
    <property type="entry name" value="TM_PBP2"/>
    <property type="match status" value="1"/>
</dbReference>
<comment type="caution">
    <text evidence="10">The sequence shown here is derived from an EMBL/GenBank/DDBJ whole genome shotgun (WGS) entry which is preliminary data.</text>
</comment>
<dbReference type="Pfam" id="PF00528">
    <property type="entry name" value="BPD_transp_1"/>
    <property type="match status" value="1"/>
</dbReference>
<evidence type="ECO:0000256" key="3">
    <source>
        <dbReference type="ARBA" id="ARBA00022475"/>
    </source>
</evidence>
<dbReference type="InterPro" id="IPR000515">
    <property type="entry name" value="MetI-like"/>
</dbReference>
<evidence type="ECO:0000256" key="7">
    <source>
        <dbReference type="RuleBase" id="RU363032"/>
    </source>
</evidence>
<name>A0A5N6A8E9_9ACTN</name>
<evidence type="ECO:0000256" key="1">
    <source>
        <dbReference type="ARBA" id="ARBA00004651"/>
    </source>
</evidence>
<comment type="subcellular location">
    <subcellularLocation>
        <location evidence="1 7">Cell membrane</location>
        <topology evidence="1 7">Multi-pass membrane protein</topology>
    </subcellularLocation>
</comment>
<feature type="transmembrane region" description="Helical" evidence="7">
    <location>
        <begin position="169"/>
        <end position="191"/>
    </location>
</feature>
<reference evidence="10" key="1">
    <citation type="submission" date="2019-10" db="EMBL/GenBank/DDBJ databases">
        <title>Nonomuraea sp. nov., isolated from Phyllanthus amarus.</title>
        <authorList>
            <person name="Klykleung N."/>
            <person name="Tanasupawat S."/>
        </authorList>
    </citation>
    <scope>NUCLEOTIDE SEQUENCE [LARGE SCALE GENOMIC DNA]</scope>
    <source>
        <strain evidence="10">3MP-10</strain>
    </source>
</reference>
<dbReference type="PROSITE" id="PS50928">
    <property type="entry name" value="ABC_TM1"/>
    <property type="match status" value="1"/>
</dbReference>
<feature type="transmembrane region" description="Helical" evidence="7">
    <location>
        <begin position="269"/>
        <end position="291"/>
    </location>
</feature>
<dbReference type="OrthoDB" id="9794684at2"/>
<feature type="transmembrane region" description="Helical" evidence="7">
    <location>
        <begin position="104"/>
        <end position="125"/>
    </location>
</feature>
<feature type="region of interest" description="Disordered" evidence="8">
    <location>
        <begin position="1"/>
        <end position="36"/>
    </location>
</feature>
<evidence type="ECO:0000256" key="4">
    <source>
        <dbReference type="ARBA" id="ARBA00022692"/>
    </source>
</evidence>
<evidence type="ECO:0000313" key="11">
    <source>
        <dbReference type="Proteomes" id="UP000314251"/>
    </source>
</evidence>
<evidence type="ECO:0000259" key="9">
    <source>
        <dbReference type="PROSITE" id="PS50928"/>
    </source>
</evidence>
<keyword evidence="6 7" id="KW-0472">Membrane</keyword>
<dbReference type="InterPro" id="IPR050901">
    <property type="entry name" value="BP-dep_ABC_trans_perm"/>
</dbReference>
<dbReference type="PANTHER" id="PTHR32243:SF18">
    <property type="entry name" value="INNER MEMBRANE ABC TRANSPORTER PERMEASE PROTEIN YCJP"/>
    <property type="match status" value="1"/>
</dbReference>
<feature type="transmembrane region" description="Helical" evidence="7">
    <location>
        <begin position="216"/>
        <end position="237"/>
    </location>
</feature>
<feature type="compositionally biased region" description="Basic and acidic residues" evidence="8">
    <location>
        <begin position="1"/>
        <end position="19"/>
    </location>
</feature>
<keyword evidence="4 7" id="KW-0812">Transmembrane</keyword>
<proteinExistence type="inferred from homology"/>
<evidence type="ECO:0000256" key="6">
    <source>
        <dbReference type="ARBA" id="ARBA00023136"/>
    </source>
</evidence>
<evidence type="ECO:0000256" key="5">
    <source>
        <dbReference type="ARBA" id="ARBA00022989"/>
    </source>
</evidence>
<feature type="transmembrane region" description="Helical" evidence="7">
    <location>
        <begin position="38"/>
        <end position="59"/>
    </location>
</feature>